<proteinExistence type="predicted"/>
<gene>
    <name evidence="8" type="ORF">MFFC18_46070</name>
</gene>
<dbReference type="PANTHER" id="PTHR22550:SF5">
    <property type="entry name" value="LEUCINE ZIPPER PROTEIN 4"/>
    <property type="match status" value="1"/>
</dbReference>
<evidence type="ECO:0000256" key="3">
    <source>
        <dbReference type="ARBA" id="ARBA00022989"/>
    </source>
</evidence>
<evidence type="ECO:0000256" key="4">
    <source>
        <dbReference type="ARBA" id="ARBA00023136"/>
    </source>
</evidence>
<keyword evidence="2 6" id="KW-0812">Transmembrane</keyword>
<sequence length="739" mass="82115">MNYEIGNPEWAWLLIAVPVVGLLFMRSRWMDRRARKQFGASDGNAGLLSDFASLSLLTLGLALLVLACMDIRWGKTTREVPQRGLEVVFALDVSRSMLAQDAKPNRLTRAKQQIKDMLAEMAGDRVGLVVFAGEAKQAVPLTNHYHDFQQKLDSVGPESVSVGGSQLGVAIKAASEAFLNKTNDFKTMVLFTDGEDQESKPIELAKQLHADDGLRIFTVGLGDMTEGSRIPNDSDGRNRGGRFVQHEGQQVWSKLNGSILKQIATETDAAYIPAGVKRVNMGDVYHKYVANVEKSEFETAKIKALIPRFQWFAFPAFLFLWLYTWISAGSRKEKVAAVAKASRAGRRNEGLSRVSKTAAAILVLFPSVAFAQEGQLPESVAAKINAANELVRGSKTAEAIEAYNAIEESNNDHQDELNYNLASAHYRNSDVDAATVLFAETASSSNDRIASNSRYNLGNCHYAKALPLAQQQPEAAISELQLAIGHYRSALRLDRSLSDARENLERASKLIKQLKQDQEQQQQNDDQQQQDQEQQDGEQSEQNPDSKEDESQESESSENSNESESSEENESDKQGDAESESSEQKPEQQQQSSDQKDQQSKGEDGDGQQGSPPESDQNQNNSSAENKDSQQSGDNSKKSQMENDAANEEKENGPATEDKKEEGKEPPQGQLSSTNEQDPKDNVQKENGAVAQPIAPDDGMMTRQEALKLLQSVRDRDMLRRYRQKQKRRQRRVQVERDW</sequence>
<organism evidence="8 9">
    <name type="scientific">Mariniblastus fucicola</name>
    <dbReference type="NCBI Taxonomy" id="980251"/>
    <lineage>
        <taxon>Bacteria</taxon>
        <taxon>Pseudomonadati</taxon>
        <taxon>Planctomycetota</taxon>
        <taxon>Planctomycetia</taxon>
        <taxon>Pirellulales</taxon>
        <taxon>Pirellulaceae</taxon>
        <taxon>Mariniblastus</taxon>
    </lineage>
</organism>
<feature type="region of interest" description="Disordered" evidence="5">
    <location>
        <begin position="513"/>
        <end position="703"/>
    </location>
</feature>
<dbReference type="InterPro" id="IPR036465">
    <property type="entry name" value="vWFA_dom_sf"/>
</dbReference>
<dbReference type="PANTHER" id="PTHR22550">
    <property type="entry name" value="SPORE GERMINATION PROTEIN"/>
    <property type="match status" value="1"/>
</dbReference>
<feature type="compositionally biased region" description="Low complexity" evidence="5">
    <location>
        <begin position="519"/>
        <end position="532"/>
    </location>
</feature>
<dbReference type="Gene3D" id="1.25.40.10">
    <property type="entry name" value="Tetratricopeptide repeat domain"/>
    <property type="match status" value="1"/>
</dbReference>
<evidence type="ECO:0000256" key="6">
    <source>
        <dbReference type="SAM" id="Phobius"/>
    </source>
</evidence>
<name>A0A5B9PJ58_9BACT</name>
<dbReference type="InterPro" id="IPR050768">
    <property type="entry name" value="UPF0353/GerABKA_families"/>
</dbReference>
<accession>A0A5B9PJ58</accession>
<keyword evidence="3 6" id="KW-1133">Transmembrane helix</keyword>
<dbReference type="InterPro" id="IPR011990">
    <property type="entry name" value="TPR-like_helical_dom_sf"/>
</dbReference>
<dbReference type="EMBL" id="CP042912">
    <property type="protein sequence ID" value="QEG24686.1"/>
    <property type="molecule type" value="Genomic_DNA"/>
</dbReference>
<feature type="transmembrane region" description="Helical" evidence="6">
    <location>
        <begin position="51"/>
        <end position="73"/>
    </location>
</feature>
<dbReference type="SUPFAM" id="SSF48452">
    <property type="entry name" value="TPR-like"/>
    <property type="match status" value="1"/>
</dbReference>
<dbReference type="Gene3D" id="3.40.50.410">
    <property type="entry name" value="von Willebrand factor, type A domain"/>
    <property type="match status" value="1"/>
</dbReference>
<dbReference type="Pfam" id="PF13519">
    <property type="entry name" value="VWA_2"/>
    <property type="match status" value="1"/>
</dbReference>
<feature type="compositionally biased region" description="Acidic residues" evidence="5">
    <location>
        <begin position="547"/>
        <end position="556"/>
    </location>
</feature>
<protein>
    <submittedName>
        <fullName evidence="8">von Willebrand factor type A domain protein</fullName>
    </submittedName>
</protein>
<dbReference type="KEGG" id="mff:MFFC18_46070"/>
<dbReference type="OrthoDB" id="9781333at2"/>
<dbReference type="SMART" id="SM00327">
    <property type="entry name" value="VWA"/>
    <property type="match status" value="1"/>
</dbReference>
<feature type="compositionally biased region" description="Basic and acidic residues" evidence="5">
    <location>
        <begin position="635"/>
        <end position="665"/>
    </location>
</feature>
<feature type="compositionally biased region" description="Polar residues" evidence="5">
    <location>
        <begin position="612"/>
        <end position="634"/>
    </location>
</feature>
<evidence type="ECO:0000313" key="9">
    <source>
        <dbReference type="Proteomes" id="UP000322214"/>
    </source>
</evidence>
<keyword evidence="4 6" id="KW-0472">Membrane</keyword>
<dbReference type="PROSITE" id="PS50234">
    <property type="entry name" value="VWFA"/>
    <property type="match status" value="1"/>
</dbReference>
<evidence type="ECO:0000259" key="7">
    <source>
        <dbReference type="PROSITE" id="PS50234"/>
    </source>
</evidence>
<dbReference type="STRING" id="980251.GCA_001642875_00962"/>
<feature type="compositionally biased region" description="Basic and acidic residues" evidence="5">
    <location>
        <begin position="594"/>
        <end position="604"/>
    </location>
</feature>
<evidence type="ECO:0000256" key="1">
    <source>
        <dbReference type="ARBA" id="ARBA00022475"/>
    </source>
</evidence>
<evidence type="ECO:0000256" key="2">
    <source>
        <dbReference type="ARBA" id="ARBA00022692"/>
    </source>
</evidence>
<feature type="transmembrane region" description="Helical" evidence="6">
    <location>
        <begin position="12"/>
        <end position="30"/>
    </location>
</feature>
<feature type="domain" description="VWFA" evidence="7">
    <location>
        <begin position="86"/>
        <end position="263"/>
    </location>
</feature>
<feature type="compositionally biased region" description="Basic and acidic residues" evidence="5">
    <location>
        <begin position="571"/>
        <end position="586"/>
    </location>
</feature>
<evidence type="ECO:0000256" key="5">
    <source>
        <dbReference type="SAM" id="MobiDB-lite"/>
    </source>
</evidence>
<dbReference type="RefSeq" id="WP_075083751.1">
    <property type="nucleotide sequence ID" value="NZ_CP042912.1"/>
</dbReference>
<dbReference type="AlphaFoldDB" id="A0A5B9PJ58"/>
<keyword evidence="9" id="KW-1185">Reference proteome</keyword>
<dbReference type="Proteomes" id="UP000322214">
    <property type="component" value="Chromosome"/>
</dbReference>
<dbReference type="InterPro" id="IPR002035">
    <property type="entry name" value="VWF_A"/>
</dbReference>
<keyword evidence="1" id="KW-1003">Cell membrane</keyword>
<reference evidence="8 9" key="1">
    <citation type="submission" date="2019-08" db="EMBL/GenBank/DDBJ databases">
        <title>Deep-cultivation of Planctomycetes and their phenomic and genomic characterization uncovers novel biology.</title>
        <authorList>
            <person name="Wiegand S."/>
            <person name="Jogler M."/>
            <person name="Boedeker C."/>
            <person name="Pinto D."/>
            <person name="Vollmers J."/>
            <person name="Rivas-Marin E."/>
            <person name="Kohn T."/>
            <person name="Peeters S.H."/>
            <person name="Heuer A."/>
            <person name="Rast P."/>
            <person name="Oberbeckmann S."/>
            <person name="Bunk B."/>
            <person name="Jeske O."/>
            <person name="Meyerdierks A."/>
            <person name="Storesund J.E."/>
            <person name="Kallscheuer N."/>
            <person name="Luecker S."/>
            <person name="Lage O.M."/>
            <person name="Pohl T."/>
            <person name="Merkel B.J."/>
            <person name="Hornburger P."/>
            <person name="Mueller R.-W."/>
            <person name="Bruemmer F."/>
            <person name="Labrenz M."/>
            <person name="Spormann A.M."/>
            <person name="Op den Camp H."/>
            <person name="Overmann J."/>
            <person name="Amann R."/>
            <person name="Jetten M.S.M."/>
            <person name="Mascher T."/>
            <person name="Medema M.H."/>
            <person name="Devos D.P."/>
            <person name="Kaster A.-K."/>
            <person name="Ovreas L."/>
            <person name="Rohde M."/>
            <person name="Galperin M.Y."/>
            <person name="Jogler C."/>
        </authorList>
    </citation>
    <scope>NUCLEOTIDE SEQUENCE [LARGE SCALE GENOMIC DNA]</scope>
    <source>
        <strain evidence="8 9">FC18</strain>
    </source>
</reference>
<dbReference type="SUPFAM" id="SSF53300">
    <property type="entry name" value="vWA-like"/>
    <property type="match status" value="1"/>
</dbReference>
<evidence type="ECO:0000313" key="8">
    <source>
        <dbReference type="EMBL" id="QEG24686.1"/>
    </source>
</evidence>